<dbReference type="KEGG" id="naci:NUH88_20500"/>
<dbReference type="RefSeq" id="WP_257768606.1">
    <property type="nucleotide sequence ID" value="NZ_CP102480.1"/>
</dbReference>
<accession>A0A9J7AQ80</accession>
<dbReference type="AlphaFoldDB" id="A0A9J7AQ80"/>
<dbReference type="EMBL" id="CP102480">
    <property type="protein sequence ID" value="UUX49763.1"/>
    <property type="molecule type" value="Genomic_DNA"/>
</dbReference>
<gene>
    <name evidence="1" type="ORF">NUH88_20500</name>
</gene>
<dbReference type="Proteomes" id="UP001060336">
    <property type="component" value="Chromosome"/>
</dbReference>
<reference evidence="1" key="1">
    <citation type="submission" date="2022-08" db="EMBL/GenBank/DDBJ databases">
        <title>Nisaea acidiphila sp. nov., isolated from a marine algal debris and emended description of the genus Nisaea Urios et al. 2008.</title>
        <authorList>
            <person name="Kwon K."/>
        </authorList>
    </citation>
    <scope>NUCLEOTIDE SEQUENCE</scope>
    <source>
        <strain evidence="1">MEBiC11861</strain>
    </source>
</reference>
<organism evidence="1 2">
    <name type="scientific">Nisaea acidiphila</name>
    <dbReference type="NCBI Taxonomy" id="1862145"/>
    <lineage>
        <taxon>Bacteria</taxon>
        <taxon>Pseudomonadati</taxon>
        <taxon>Pseudomonadota</taxon>
        <taxon>Alphaproteobacteria</taxon>
        <taxon>Rhodospirillales</taxon>
        <taxon>Thalassobaculaceae</taxon>
        <taxon>Nisaea</taxon>
    </lineage>
</organism>
<evidence type="ECO:0000313" key="1">
    <source>
        <dbReference type="EMBL" id="UUX49763.1"/>
    </source>
</evidence>
<keyword evidence="2" id="KW-1185">Reference proteome</keyword>
<evidence type="ECO:0000313" key="2">
    <source>
        <dbReference type="Proteomes" id="UP001060336"/>
    </source>
</evidence>
<proteinExistence type="predicted"/>
<protein>
    <submittedName>
        <fullName evidence="1">Uncharacterized protein</fullName>
    </submittedName>
</protein>
<sequence length="93" mass="10371">MDKPKRIQCCIATLSFSPACPIFLLSATEYSSELEPDMINEQIKKPRVYFSDTQRKWSLLQADAALEMIDGLSRHSENADPLGEPKLVVSNAA</sequence>
<name>A0A9J7AQ80_9PROT</name>